<accession>H3C303</accession>
<evidence type="ECO:0000256" key="1">
    <source>
        <dbReference type="SAM" id="MobiDB-lite"/>
    </source>
</evidence>
<feature type="compositionally biased region" description="Polar residues" evidence="1">
    <location>
        <begin position="73"/>
        <end position="85"/>
    </location>
</feature>
<organism evidence="2 3">
    <name type="scientific">Tetraodon nigroviridis</name>
    <name type="common">Spotted green pufferfish</name>
    <name type="synonym">Chelonodon nigroviridis</name>
    <dbReference type="NCBI Taxonomy" id="99883"/>
    <lineage>
        <taxon>Eukaryota</taxon>
        <taxon>Metazoa</taxon>
        <taxon>Chordata</taxon>
        <taxon>Craniata</taxon>
        <taxon>Vertebrata</taxon>
        <taxon>Euteleostomi</taxon>
        <taxon>Actinopterygii</taxon>
        <taxon>Neopterygii</taxon>
        <taxon>Teleostei</taxon>
        <taxon>Neoteleostei</taxon>
        <taxon>Acanthomorphata</taxon>
        <taxon>Eupercaria</taxon>
        <taxon>Tetraodontiformes</taxon>
        <taxon>Tetradontoidea</taxon>
        <taxon>Tetraodontidae</taxon>
        <taxon>Tetraodon</taxon>
    </lineage>
</organism>
<dbReference type="Proteomes" id="UP000007303">
    <property type="component" value="Unassembled WGS sequence"/>
</dbReference>
<reference evidence="3" key="1">
    <citation type="journal article" date="2004" name="Nature">
        <title>Genome duplication in the teleost fish Tetraodon nigroviridis reveals the early vertebrate proto-karyotype.</title>
        <authorList>
            <person name="Jaillon O."/>
            <person name="Aury J.-M."/>
            <person name="Brunet F."/>
            <person name="Petit J.-L."/>
            <person name="Stange-Thomann N."/>
            <person name="Mauceli E."/>
            <person name="Bouneau L."/>
            <person name="Fischer C."/>
            <person name="Ozouf-Costaz C."/>
            <person name="Bernot A."/>
            <person name="Nicaud S."/>
            <person name="Jaffe D."/>
            <person name="Fisher S."/>
            <person name="Lutfalla G."/>
            <person name="Dossat C."/>
            <person name="Segurens B."/>
            <person name="Dasilva C."/>
            <person name="Salanoubat M."/>
            <person name="Levy M."/>
            <person name="Boudet N."/>
            <person name="Castellano S."/>
            <person name="Anthouard V."/>
            <person name="Jubin C."/>
            <person name="Castelli V."/>
            <person name="Katinka M."/>
            <person name="Vacherie B."/>
            <person name="Biemont C."/>
            <person name="Skalli Z."/>
            <person name="Cattolico L."/>
            <person name="Poulain J."/>
            <person name="De Berardinis V."/>
            <person name="Cruaud C."/>
            <person name="Duprat S."/>
            <person name="Brottier P."/>
            <person name="Coutanceau J.-P."/>
            <person name="Gouzy J."/>
            <person name="Parra G."/>
            <person name="Lardier G."/>
            <person name="Chapple C."/>
            <person name="McKernan K.J."/>
            <person name="McEwan P."/>
            <person name="Bosak S."/>
            <person name="Kellis M."/>
            <person name="Volff J.-N."/>
            <person name="Guigo R."/>
            <person name="Zody M.C."/>
            <person name="Mesirov J."/>
            <person name="Lindblad-Toh K."/>
            <person name="Birren B."/>
            <person name="Nusbaum C."/>
            <person name="Kahn D."/>
            <person name="Robinson-Rechavi M."/>
            <person name="Laudet V."/>
            <person name="Schachter V."/>
            <person name="Quetier F."/>
            <person name="Saurin W."/>
            <person name="Scarpelli C."/>
            <person name="Wincker P."/>
            <person name="Lander E.S."/>
            <person name="Weissenbach J."/>
            <person name="Roest Crollius H."/>
        </authorList>
    </citation>
    <scope>NUCLEOTIDE SEQUENCE [LARGE SCALE GENOMIC DNA]</scope>
</reference>
<dbReference type="HOGENOM" id="CLU_2518495_0_0_1"/>
<protein>
    <submittedName>
        <fullName evidence="2">Uncharacterized protein</fullName>
    </submittedName>
</protein>
<dbReference type="Ensembl" id="ENSTNIT00000002601.1">
    <property type="protein sequence ID" value="ENSTNIP00000002621.1"/>
    <property type="gene ID" value="ENSTNIG00000000426.1"/>
</dbReference>
<reference evidence="2" key="3">
    <citation type="submission" date="2025-09" db="UniProtKB">
        <authorList>
            <consortium name="Ensembl"/>
        </authorList>
    </citation>
    <scope>IDENTIFICATION</scope>
</reference>
<feature type="region of interest" description="Disordered" evidence="1">
    <location>
        <begin position="31"/>
        <end position="85"/>
    </location>
</feature>
<evidence type="ECO:0000313" key="2">
    <source>
        <dbReference type="Ensembl" id="ENSTNIP00000002621.1"/>
    </source>
</evidence>
<evidence type="ECO:0000313" key="3">
    <source>
        <dbReference type="Proteomes" id="UP000007303"/>
    </source>
</evidence>
<dbReference type="STRING" id="99883.ENSTNIP00000002621"/>
<reference evidence="2" key="2">
    <citation type="submission" date="2025-08" db="UniProtKB">
        <authorList>
            <consortium name="Ensembl"/>
        </authorList>
    </citation>
    <scope>IDENTIFICATION</scope>
</reference>
<sequence>MDESALERYFEDSIANDSGFLLEEELSIGSPTLSSTYLPGKAGLSRGSGEELDLSFLPDELGTQEEPSRHNDTAQTEAQAASQDS</sequence>
<name>H3C303_TETNG</name>
<proteinExistence type="predicted"/>
<keyword evidence="3" id="KW-1185">Reference proteome</keyword>
<dbReference type="InParanoid" id="H3C303"/>
<dbReference type="AlphaFoldDB" id="H3C303"/>